<evidence type="ECO:0000313" key="2">
    <source>
        <dbReference type="Proteomes" id="UP000269331"/>
    </source>
</evidence>
<sequence>MVQKTQKRLGLELPQVNFFCALFSVRFCLYPFYKVTE</sequence>
<name>A0A2Z5U314_9STRE</name>
<organism evidence="1 2">
    <name type="scientific">Streptococcus ruminantium</name>
    <dbReference type="NCBI Taxonomy" id="1917441"/>
    <lineage>
        <taxon>Bacteria</taxon>
        <taxon>Bacillati</taxon>
        <taxon>Bacillota</taxon>
        <taxon>Bacilli</taxon>
        <taxon>Lactobacillales</taxon>
        <taxon>Streptococcaceae</taxon>
        <taxon>Streptococcus</taxon>
    </lineage>
</organism>
<evidence type="ECO:0000313" key="1">
    <source>
        <dbReference type="EMBL" id="BBA92243.1"/>
    </source>
</evidence>
<dbReference type="Proteomes" id="UP000269331">
    <property type="component" value="Chromosome"/>
</dbReference>
<gene>
    <name evidence="1" type="ORF">SR187_3170</name>
</gene>
<dbReference type="KEGG" id="srq:SR187_3170"/>
<protein>
    <submittedName>
        <fullName evidence="1">Uncharacterized protein</fullName>
    </submittedName>
</protein>
<dbReference type="EMBL" id="AP018400">
    <property type="protein sequence ID" value="BBA92243.1"/>
    <property type="molecule type" value="Genomic_DNA"/>
</dbReference>
<accession>A0A2Z5U314</accession>
<reference evidence="1 2" key="1">
    <citation type="journal article" date="2018" name="Genome Biol. Evol.">
        <title>Complete Genome Sequence of Streptococcus ruminantium sp. nov. GUT-187T (=DSM 104980T =JCM 31869T), the Type Strain of S. ruminantium, and Comparison with Genome Sequences of Streptococcus suis Strains.</title>
        <authorList>
            <person name="Tohya M."/>
            <person name="Sekizaki T."/>
            <person name="Miyoshi-Akiyama T."/>
        </authorList>
    </citation>
    <scope>NUCLEOTIDE SEQUENCE [LARGE SCALE GENOMIC DNA]</scope>
    <source>
        <strain evidence="1 2">GUT187T</strain>
    </source>
</reference>
<proteinExistence type="predicted"/>
<dbReference type="AlphaFoldDB" id="A0A2Z5U314"/>